<dbReference type="PANTHER" id="PTHR10015">
    <property type="entry name" value="HEAT SHOCK TRANSCRIPTION FACTOR"/>
    <property type="match status" value="1"/>
</dbReference>
<dbReference type="PANTHER" id="PTHR10015:SF427">
    <property type="entry name" value="HEAT SHOCK FACTOR PROTEIN"/>
    <property type="match status" value="1"/>
</dbReference>
<evidence type="ECO:0000313" key="13">
    <source>
        <dbReference type="Proteomes" id="UP000629468"/>
    </source>
</evidence>
<dbReference type="GO" id="GO:0005634">
    <property type="term" value="C:nucleus"/>
    <property type="evidence" value="ECO:0007669"/>
    <property type="project" value="UniProtKB-SubCell"/>
</dbReference>
<gene>
    <name evidence="12" type="ORF">Agabi119p4_8936</name>
</gene>
<dbReference type="AlphaFoldDB" id="A0A8H7C540"/>
<feature type="region of interest" description="Disordered" evidence="10">
    <location>
        <begin position="258"/>
        <end position="310"/>
    </location>
</feature>
<evidence type="ECO:0000256" key="1">
    <source>
        <dbReference type="ARBA" id="ARBA00004123"/>
    </source>
</evidence>
<evidence type="ECO:0000256" key="8">
    <source>
        <dbReference type="RuleBase" id="RU004020"/>
    </source>
</evidence>
<accession>A0A8H7C540</accession>
<dbReference type="FunFam" id="1.10.10.10:FF:000027">
    <property type="entry name" value="Heat shock transcription factor 1"/>
    <property type="match status" value="1"/>
</dbReference>
<keyword evidence="5" id="KW-0804">Transcription</keyword>
<dbReference type="GO" id="GO:0043565">
    <property type="term" value="F:sequence-specific DNA binding"/>
    <property type="evidence" value="ECO:0007669"/>
    <property type="project" value="InterPro"/>
</dbReference>
<evidence type="ECO:0000256" key="3">
    <source>
        <dbReference type="ARBA" id="ARBA00023015"/>
    </source>
</evidence>
<dbReference type="InterPro" id="IPR000232">
    <property type="entry name" value="HSF_DNA-bd"/>
</dbReference>
<comment type="similarity">
    <text evidence="2 8">Belongs to the HSF family.</text>
</comment>
<dbReference type="SUPFAM" id="SSF46785">
    <property type="entry name" value="Winged helix' DNA-binding domain"/>
    <property type="match status" value="1"/>
</dbReference>
<dbReference type="InterPro" id="IPR036390">
    <property type="entry name" value="WH_DNA-bd_sf"/>
</dbReference>
<comment type="caution">
    <text evidence="12">The sequence shown here is derived from an EMBL/GenBank/DDBJ whole genome shotgun (WGS) entry which is preliminary data.</text>
</comment>
<comment type="subunit">
    <text evidence="7">Homotrimer. Homotrimerization increases the affinity of HSF1 to DNA. Interacts with transcriptional coregulator SSA1 on chromatin.</text>
</comment>
<keyword evidence="3" id="KW-0805">Transcription regulation</keyword>
<keyword evidence="4" id="KW-0238">DNA-binding</keyword>
<dbReference type="Pfam" id="PF00447">
    <property type="entry name" value="HSF_DNA-bind"/>
    <property type="match status" value="1"/>
</dbReference>
<keyword evidence="6" id="KW-0539">Nucleus</keyword>
<protein>
    <recommendedName>
        <fullName evidence="11">HSF-type DNA-binding domain-containing protein</fullName>
    </recommendedName>
</protein>
<name>A0A8H7C540_AGABI</name>
<dbReference type="PRINTS" id="PR00056">
    <property type="entry name" value="HSFDOMAIN"/>
</dbReference>
<feature type="domain" description="HSF-type DNA-binding" evidence="11">
    <location>
        <begin position="62"/>
        <end position="86"/>
    </location>
</feature>
<dbReference type="Gene3D" id="1.10.10.10">
    <property type="entry name" value="Winged helix-like DNA-binding domain superfamily/Winged helix DNA-binding domain"/>
    <property type="match status" value="1"/>
</dbReference>
<keyword evidence="9" id="KW-0175">Coiled coil</keyword>
<comment type="subcellular location">
    <subcellularLocation>
        <location evidence="1">Nucleus</location>
    </subcellularLocation>
</comment>
<feature type="coiled-coil region" evidence="9">
    <location>
        <begin position="177"/>
        <end position="211"/>
    </location>
</feature>
<evidence type="ECO:0000259" key="11">
    <source>
        <dbReference type="PROSITE" id="PS00434"/>
    </source>
</evidence>
<dbReference type="PROSITE" id="PS00434">
    <property type="entry name" value="HSF_DOMAIN"/>
    <property type="match status" value="1"/>
</dbReference>
<proteinExistence type="inferred from homology"/>
<dbReference type="SMART" id="SM00415">
    <property type="entry name" value="HSF"/>
    <property type="match status" value="1"/>
</dbReference>
<dbReference type="InterPro" id="IPR036388">
    <property type="entry name" value="WH-like_DNA-bd_sf"/>
</dbReference>
<evidence type="ECO:0000256" key="7">
    <source>
        <dbReference type="ARBA" id="ARBA00062171"/>
    </source>
</evidence>
<dbReference type="EMBL" id="JABXXO010000012">
    <property type="protein sequence ID" value="KAF7762343.1"/>
    <property type="molecule type" value="Genomic_DNA"/>
</dbReference>
<sequence length="507" mass="56243">MATETPSKFSSMPHATTKGVPAFLQSLYHIVGDEGTDKLIHWSPNGDSFFVQEPDRFAQEVLGKWFKHKNYSSFVRQLNNYGFHKILHLQQGSLRSNGTNDYHHYTHSEFRRDRLDLLGRIQRKNQSIPNDHPVSSSEVPDLPRATSIKKEDSALVGLVPANNISRDQLLETIMLEVGALKGCQKELERENRNLRNEMDAVQVAMRQQQELMLRFLASFGVVPTAEQQWTRGQDKLMIQGVDKEKLVTVTEIHEENNRSVGTDRLSGDYIISSPPCSPSPSLPSSSPNQSPACLDSADNTASPLDRLNSTGSELSNRALNFLEDLTSNTLLPSESLHSSSETNSYDSDADYNWEFDHLSAENVSGLNQNFGMAEICPEPFNNFPYSDTGSCNGFATASAPSLKLDDTPNTTHTNVSALRRKRKASLVDELQRAGPECAPHPPPSPLSPYDTQTPTNHICPTVLLALRNDQSIEEIIHSTYPWSPSALKMIGAQNVPKADDHPGLVPT</sequence>
<reference evidence="12 13" key="1">
    <citation type="journal article" name="Sci. Rep.">
        <title>Telomere-to-telomere assembled and centromere annotated genomes of the two main subspecies of the button mushroom Agaricus bisporus reveal especially polymorphic chromosome ends.</title>
        <authorList>
            <person name="Sonnenberg A.S.M."/>
            <person name="Sedaghat-Telgerd N."/>
            <person name="Lavrijssen B."/>
            <person name="Ohm R.A."/>
            <person name="Hendrickx P.M."/>
            <person name="Scholtmeijer K."/>
            <person name="Baars J.J.P."/>
            <person name="van Peer A."/>
        </authorList>
    </citation>
    <scope>NUCLEOTIDE SEQUENCE [LARGE SCALE GENOMIC DNA]</scope>
    <source>
        <strain evidence="12 13">H119_p4</strain>
    </source>
</reference>
<dbReference type="GO" id="GO:0003700">
    <property type="term" value="F:DNA-binding transcription factor activity"/>
    <property type="evidence" value="ECO:0007669"/>
    <property type="project" value="InterPro"/>
</dbReference>
<dbReference type="Proteomes" id="UP000629468">
    <property type="component" value="Unassembled WGS sequence"/>
</dbReference>
<evidence type="ECO:0000256" key="2">
    <source>
        <dbReference type="ARBA" id="ARBA00006403"/>
    </source>
</evidence>
<feature type="compositionally biased region" description="Polar residues" evidence="10">
    <location>
        <begin position="297"/>
        <end position="310"/>
    </location>
</feature>
<evidence type="ECO:0000256" key="10">
    <source>
        <dbReference type="SAM" id="MobiDB-lite"/>
    </source>
</evidence>
<evidence type="ECO:0000256" key="5">
    <source>
        <dbReference type="ARBA" id="ARBA00023163"/>
    </source>
</evidence>
<evidence type="ECO:0000256" key="6">
    <source>
        <dbReference type="ARBA" id="ARBA00023242"/>
    </source>
</evidence>
<organism evidence="12 13">
    <name type="scientific">Agaricus bisporus var. burnettii</name>
    <dbReference type="NCBI Taxonomy" id="192524"/>
    <lineage>
        <taxon>Eukaryota</taxon>
        <taxon>Fungi</taxon>
        <taxon>Dikarya</taxon>
        <taxon>Basidiomycota</taxon>
        <taxon>Agaricomycotina</taxon>
        <taxon>Agaricomycetes</taxon>
        <taxon>Agaricomycetidae</taxon>
        <taxon>Agaricales</taxon>
        <taxon>Agaricineae</taxon>
        <taxon>Agaricaceae</taxon>
        <taxon>Agaricus</taxon>
    </lineage>
</organism>
<evidence type="ECO:0000256" key="9">
    <source>
        <dbReference type="SAM" id="Coils"/>
    </source>
</evidence>
<evidence type="ECO:0000313" key="12">
    <source>
        <dbReference type="EMBL" id="KAF7762343.1"/>
    </source>
</evidence>
<feature type="compositionally biased region" description="Low complexity" evidence="10">
    <location>
        <begin position="282"/>
        <end position="291"/>
    </location>
</feature>
<evidence type="ECO:0000256" key="4">
    <source>
        <dbReference type="ARBA" id="ARBA00023125"/>
    </source>
</evidence>